<comment type="caution">
    <text evidence="2">The sequence shown here is derived from an EMBL/GenBank/DDBJ whole genome shotgun (WGS) entry which is preliminary data.</text>
</comment>
<feature type="compositionally biased region" description="Basic and acidic residues" evidence="1">
    <location>
        <begin position="63"/>
        <end position="78"/>
    </location>
</feature>
<feature type="region of interest" description="Disordered" evidence="1">
    <location>
        <begin position="41"/>
        <end position="200"/>
    </location>
</feature>
<feature type="compositionally biased region" description="Low complexity" evidence="1">
    <location>
        <begin position="414"/>
        <end position="427"/>
    </location>
</feature>
<feature type="compositionally biased region" description="Pro residues" evidence="1">
    <location>
        <begin position="439"/>
        <end position="448"/>
    </location>
</feature>
<feature type="compositionally biased region" description="Polar residues" evidence="1">
    <location>
        <begin position="1"/>
        <end position="22"/>
    </location>
</feature>
<feature type="compositionally biased region" description="Low complexity" evidence="1">
    <location>
        <begin position="449"/>
        <end position="466"/>
    </location>
</feature>
<feature type="compositionally biased region" description="Polar residues" evidence="1">
    <location>
        <begin position="254"/>
        <end position="269"/>
    </location>
</feature>
<feature type="compositionally biased region" description="Polar residues" evidence="1">
    <location>
        <begin position="358"/>
        <end position="374"/>
    </location>
</feature>
<evidence type="ECO:0000313" key="3">
    <source>
        <dbReference type="Proteomes" id="UP000567179"/>
    </source>
</evidence>
<feature type="region of interest" description="Disordered" evidence="1">
    <location>
        <begin position="990"/>
        <end position="1019"/>
    </location>
</feature>
<feature type="compositionally biased region" description="Acidic residues" evidence="1">
    <location>
        <begin position="760"/>
        <end position="770"/>
    </location>
</feature>
<dbReference type="SUPFAM" id="SSF50129">
    <property type="entry name" value="GroES-like"/>
    <property type="match status" value="1"/>
</dbReference>
<feature type="region of interest" description="Disordered" evidence="1">
    <location>
        <begin position="760"/>
        <end position="810"/>
    </location>
</feature>
<sequence>MSKPTLVQSLLNQPSKSYANADTNKRKDYYSTRQEMARIAGQKPLDGVGNTGGIQLEGASRYLPDKTGVKSSDKRDPVMTRGSGPPMLLNHSRRPSSKILEPDSDSDSEVMFFTPNTSPRASMASSVATITFPSSGRRPSRRSLSSLKSVDSSPATANNPAEAPTPTDKVTSVPSTRTPSGNARNALSTASSLSSTSLDGHSIFSADYTATTTEYYVSDQTVPIGRGTPVRSTSTRTSSSGSKAGTYAHLGVAATNNYPKSNGQTTTGQERAVLTPENQTQAKLKGKEKEVPRPLPDQVKLDPSKNSASTSKYANTSAPAGRQQQYQIPPKPQTFSPFAPIGSSSPANPTPTGAPKQQPASPNQHRPTSPSTAAKPSYPRPESSSAASTSTRTSRPVNNARHFSAPVKNTAPRQSPQPSNASSSMSNGHAPRRVVESPSPSPSPPPLPQQQQYPQRNRSYQPDYIPVIPPMPIITPLIRGMDAVLEEDEDGPLTPIMEAQTLRGQADGWDWGAGSQSSSGTPPTTSVSATGSARLRHTTPRKTRPRSVESASSSTSSLSRSAPKTLTAEVHALVSSFADSDGALPSNGTQGYTSLVLPRAPPPANGAARGHKEKEGKVDLTRSGVAQMTMATVEVVRGLGATAGGGGVLGFLGLGRRRSLSTGKAKGPAPIPLRDPNTGLPDPAHLTGLRYSEPTVLTPLGFTAYRAPPSHVPSSSVLVQVWAVGVDSVDGRLVGAKFGNHYLREGASMLGGDLELVEEPDEVENGDDTVDQPHTENANGNGHITDGEDEGDVPSTATLDSMNSPAKKGGLAALGRSISLRLSRGQSKKNKDLQRSVSAAAATARGNAPASPPRQAAQPNGILRPSAPRAQTSIDPSTISRPKRSFSLKRSNTATSHLSNAASIATASPAKKDGVLKRTESVTLKKEKAYAPDVGYIPGRSFVGRVLECGWEVPDEAVKKGEWVIGLLDGGALAEFIVVDRHRVHRVPHPRATADLSSPSTATSPPVWTAAPKTANGTPRAPTLTLEELALLPLCGLPAQRAVRTLDFAFSTMDSAATALHRPEYEFGNGLASPSLERRRALVLRGHDGAGAMAVQILVKRGWRVSVHVPYSLVPSNAPKAALEETTHAMEDRAREWGADEVIFDDGEGLLDDGRGAAVRVLESIRADGDVFDAIVDPIGGKEVWEAAERLLKFPGVPARRRGVGQFTTLTGDWPDRIVPRAKDHLRSGLRAMRMGSTDNANAGEEGKVGYAWVSVAQDVDWEGDGVAETLGSVIRLALDEGVRPPVDDVVGQMGYRRRVVPFEHSPQAFVDNGLLGNGGTVVVKIAG</sequence>
<keyword evidence="3" id="KW-1185">Reference proteome</keyword>
<dbReference type="PANTHER" id="PTHR11695">
    <property type="entry name" value="ALCOHOL DEHYDROGENASE RELATED"/>
    <property type="match status" value="1"/>
</dbReference>
<reference evidence="2 3" key="1">
    <citation type="journal article" date="2020" name="ISME J.">
        <title>Uncovering the hidden diversity of litter-decomposition mechanisms in mushroom-forming fungi.</title>
        <authorList>
            <person name="Floudas D."/>
            <person name="Bentzer J."/>
            <person name="Ahren D."/>
            <person name="Johansson T."/>
            <person name="Persson P."/>
            <person name="Tunlid A."/>
        </authorList>
    </citation>
    <scope>NUCLEOTIDE SEQUENCE [LARGE SCALE GENOMIC DNA]</scope>
    <source>
        <strain evidence="2 3">CBS 101986</strain>
    </source>
</reference>
<feature type="compositionally biased region" description="Polar residues" evidence="1">
    <location>
        <begin position="168"/>
        <end position="185"/>
    </location>
</feature>
<feature type="compositionally biased region" description="Polar residues" evidence="1">
    <location>
        <begin position="995"/>
        <end position="1006"/>
    </location>
</feature>
<dbReference type="PANTHER" id="PTHR11695:SF294">
    <property type="entry name" value="RETICULON-4-INTERACTING PROTEIN 1, MITOCHONDRIAL"/>
    <property type="match status" value="1"/>
</dbReference>
<feature type="compositionally biased region" description="Basic residues" evidence="1">
    <location>
        <begin position="534"/>
        <end position="545"/>
    </location>
</feature>
<feature type="region of interest" description="Disordered" evidence="1">
    <location>
        <begin position="579"/>
        <end position="617"/>
    </location>
</feature>
<feature type="compositionally biased region" description="Low complexity" evidence="1">
    <location>
        <begin position="186"/>
        <end position="198"/>
    </location>
</feature>
<feature type="compositionally biased region" description="Low complexity" evidence="1">
    <location>
        <begin position="225"/>
        <end position="242"/>
    </location>
</feature>
<dbReference type="Gene3D" id="3.40.50.720">
    <property type="entry name" value="NAD(P)-binding Rossmann-like Domain"/>
    <property type="match status" value="1"/>
</dbReference>
<dbReference type="EMBL" id="JAACJJ010000028">
    <property type="protein sequence ID" value="KAF5322472.1"/>
    <property type="molecule type" value="Genomic_DNA"/>
</dbReference>
<feature type="region of interest" description="Disordered" evidence="1">
    <location>
        <begin position="215"/>
        <end position="467"/>
    </location>
</feature>
<feature type="compositionally biased region" description="Polar residues" evidence="1">
    <location>
        <begin position="304"/>
        <end position="327"/>
    </location>
</feature>
<evidence type="ECO:0000256" key="1">
    <source>
        <dbReference type="SAM" id="MobiDB-lite"/>
    </source>
</evidence>
<feature type="compositionally biased region" description="Polar residues" evidence="1">
    <location>
        <begin position="342"/>
        <end position="351"/>
    </location>
</feature>
<feature type="region of interest" description="Disordered" evidence="1">
    <location>
        <begin position="822"/>
        <end position="900"/>
    </location>
</feature>
<feature type="compositionally biased region" description="Low complexity" evidence="1">
    <location>
        <begin position="512"/>
        <end position="533"/>
    </location>
</feature>
<feature type="compositionally biased region" description="Low complexity" evidence="1">
    <location>
        <begin position="383"/>
        <end position="395"/>
    </location>
</feature>
<feature type="compositionally biased region" description="Low complexity" evidence="1">
    <location>
        <begin position="133"/>
        <end position="167"/>
    </location>
</feature>
<proteinExistence type="predicted"/>
<feature type="compositionally biased region" description="Polar residues" evidence="1">
    <location>
        <begin position="888"/>
        <end position="900"/>
    </location>
</feature>
<protein>
    <submittedName>
        <fullName evidence="2">Uncharacterized protein</fullName>
    </submittedName>
</protein>
<dbReference type="OrthoDB" id="201656at2759"/>
<feature type="region of interest" description="Disordered" evidence="1">
    <location>
        <begin position="1"/>
        <end position="27"/>
    </location>
</feature>
<feature type="compositionally biased region" description="Low complexity" evidence="1">
    <location>
        <begin position="548"/>
        <end position="561"/>
    </location>
</feature>
<accession>A0A8H5BFP0</accession>
<feature type="compositionally biased region" description="Polar residues" evidence="1">
    <location>
        <begin position="114"/>
        <end position="132"/>
    </location>
</feature>
<organism evidence="2 3">
    <name type="scientific">Psilocybe cf. subviscida</name>
    <dbReference type="NCBI Taxonomy" id="2480587"/>
    <lineage>
        <taxon>Eukaryota</taxon>
        <taxon>Fungi</taxon>
        <taxon>Dikarya</taxon>
        <taxon>Basidiomycota</taxon>
        <taxon>Agaricomycotina</taxon>
        <taxon>Agaricomycetes</taxon>
        <taxon>Agaricomycetidae</taxon>
        <taxon>Agaricales</taxon>
        <taxon>Agaricineae</taxon>
        <taxon>Strophariaceae</taxon>
        <taxon>Psilocybe</taxon>
    </lineage>
</organism>
<dbReference type="Proteomes" id="UP000567179">
    <property type="component" value="Unassembled WGS sequence"/>
</dbReference>
<dbReference type="InterPro" id="IPR011032">
    <property type="entry name" value="GroES-like_sf"/>
</dbReference>
<feature type="compositionally biased region" description="Polar residues" evidence="1">
    <location>
        <begin position="795"/>
        <end position="804"/>
    </location>
</feature>
<feature type="compositionally biased region" description="Low complexity" evidence="1">
    <location>
        <begin position="839"/>
        <end position="859"/>
    </location>
</feature>
<dbReference type="GO" id="GO:0005739">
    <property type="term" value="C:mitochondrion"/>
    <property type="evidence" value="ECO:0007669"/>
    <property type="project" value="TreeGrafter"/>
</dbReference>
<evidence type="ECO:0000313" key="2">
    <source>
        <dbReference type="EMBL" id="KAF5322472.1"/>
    </source>
</evidence>
<gene>
    <name evidence="2" type="ORF">D9619_001168</name>
</gene>
<dbReference type="Gene3D" id="3.90.180.10">
    <property type="entry name" value="Medium-chain alcohol dehydrogenases, catalytic domain"/>
    <property type="match status" value="1"/>
</dbReference>
<feature type="compositionally biased region" description="Polar residues" evidence="1">
    <location>
        <begin position="869"/>
        <end position="880"/>
    </location>
</feature>
<feature type="region of interest" description="Disordered" evidence="1">
    <location>
        <begin position="507"/>
        <end position="563"/>
    </location>
</feature>
<name>A0A8H5BFP0_9AGAR</name>
<dbReference type="InterPro" id="IPR050700">
    <property type="entry name" value="YIM1/Zinc_Alcohol_DH_Fams"/>
</dbReference>